<reference evidence="1 2" key="1">
    <citation type="submission" date="2019-06" db="EMBL/GenBank/DDBJ databases">
        <title>Draft genomes of female and male turbot (Scophthalmus maximus).</title>
        <authorList>
            <person name="Xu H."/>
            <person name="Xu X.-W."/>
            <person name="Shao C."/>
            <person name="Chen S."/>
        </authorList>
    </citation>
    <scope>NUCLEOTIDE SEQUENCE [LARGE SCALE GENOMIC DNA]</scope>
    <source>
        <strain evidence="1">Ysfricsl-2016a</strain>
        <tissue evidence="1">Blood</tissue>
    </source>
</reference>
<gene>
    <name evidence="1" type="ORF">F2P81_010241</name>
</gene>
<accession>A0A6A4SV68</accession>
<protein>
    <submittedName>
        <fullName evidence="1">Uncharacterized protein</fullName>
    </submittedName>
</protein>
<evidence type="ECO:0000313" key="1">
    <source>
        <dbReference type="EMBL" id="KAF0037367.1"/>
    </source>
</evidence>
<dbReference type="EMBL" id="VEVO01000009">
    <property type="protein sequence ID" value="KAF0037367.1"/>
    <property type="molecule type" value="Genomic_DNA"/>
</dbReference>
<organism evidence="1 2">
    <name type="scientific">Scophthalmus maximus</name>
    <name type="common">Turbot</name>
    <name type="synonym">Psetta maxima</name>
    <dbReference type="NCBI Taxonomy" id="52904"/>
    <lineage>
        <taxon>Eukaryota</taxon>
        <taxon>Metazoa</taxon>
        <taxon>Chordata</taxon>
        <taxon>Craniata</taxon>
        <taxon>Vertebrata</taxon>
        <taxon>Euteleostomi</taxon>
        <taxon>Actinopterygii</taxon>
        <taxon>Neopterygii</taxon>
        <taxon>Teleostei</taxon>
        <taxon>Neoteleostei</taxon>
        <taxon>Acanthomorphata</taxon>
        <taxon>Carangaria</taxon>
        <taxon>Pleuronectiformes</taxon>
        <taxon>Pleuronectoidei</taxon>
        <taxon>Scophthalmidae</taxon>
        <taxon>Scophthalmus</taxon>
    </lineage>
</organism>
<dbReference type="Proteomes" id="UP000438429">
    <property type="component" value="Unassembled WGS sequence"/>
</dbReference>
<name>A0A6A4SV68_SCOMX</name>
<proteinExistence type="predicted"/>
<dbReference type="AlphaFoldDB" id="A0A6A4SV68"/>
<evidence type="ECO:0000313" key="2">
    <source>
        <dbReference type="Proteomes" id="UP000438429"/>
    </source>
</evidence>
<sequence>MRRRMRGVSAGGCAQIKQLTVHHKPPDYGFLHNFNDIESFVMFKTLSLEYITLMSSLRDFGQYHMGTY</sequence>
<comment type="caution">
    <text evidence="1">The sequence shown here is derived from an EMBL/GenBank/DDBJ whole genome shotgun (WGS) entry which is preliminary data.</text>
</comment>